<dbReference type="AlphaFoldDB" id="A0A061RWX6"/>
<reference evidence="2" key="1">
    <citation type="submission" date="2014-05" db="EMBL/GenBank/DDBJ databases">
        <title>The transcriptome of the halophilic microalga Tetraselmis sp. GSL018 isolated from the Great Salt Lake, Utah.</title>
        <authorList>
            <person name="Jinkerson R.E."/>
            <person name="D'Adamo S."/>
            <person name="Posewitz M.C."/>
        </authorList>
    </citation>
    <scope>NUCLEOTIDE SEQUENCE</scope>
    <source>
        <strain evidence="2">GSL018</strain>
    </source>
</reference>
<organism evidence="2">
    <name type="scientific">Tetraselmis sp. GSL018</name>
    <dbReference type="NCBI Taxonomy" id="582737"/>
    <lineage>
        <taxon>Eukaryota</taxon>
        <taxon>Viridiplantae</taxon>
        <taxon>Chlorophyta</taxon>
        <taxon>core chlorophytes</taxon>
        <taxon>Chlorodendrophyceae</taxon>
        <taxon>Chlorodendrales</taxon>
        <taxon>Chlorodendraceae</taxon>
        <taxon>Tetraselmis</taxon>
    </lineage>
</organism>
<feature type="non-terminal residue" evidence="2">
    <location>
        <position position="1"/>
    </location>
</feature>
<dbReference type="EMBL" id="GBEZ01010510">
    <property type="protein sequence ID" value="JAC75170.1"/>
    <property type="molecule type" value="Transcribed_RNA"/>
</dbReference>
<feature type="compositionally biased region" description="Polar residues" evidence="1">
    <location>
        <begin position="61"/>
        <end position="70"/>
    </location>
</feature>
<accession>A0A061RWX6</accession>
<proteinExistence type="predicted"/>
<sequence>FLVSLRMTVPGGPAAMSGRDIEQHRRVAAAQRLIEQSRGMVTLSSSEEGSTAMHAQRSGAADNSRSSATT</sequence>
<evidence type="ECO:0000256" key="1">
    <source>
        <dbReference type="SAM" id="MobiDB-lite"/>
    </source>
</evidence>
<name>A0A061RWX6_9CHLO</name>
<evidence type="ECO:0000313" key="2">
    <source>
        <dbReference type="EMBL" id="JAC75170.1"/>
    </source>
</evidence>
<protein>
    <submittedName>
        <fullName evidence="2">Uncharacterized protein</fullName>
    </submittedName>
</protein>
<feature type="region of interest" description="Disordered" evidence="1">
    <location>
        <begin position="40"/>
        <end position="70"/>
    </location>
</feature>
<feature type="non-terminal residue" evidence="2">
    <location>
        <position position="70"/>
    </location>
</feature>
<gene>
    <name evidence="2" type="ORF">TSPGSL018_23869</name>
</gene>